<name>A0A9P5PLA9_9AGAR</name>
<protein>
    <submittedName>
        <fullName evidence="1">Uncharacterized protein</fullName>
    </submittedName>
</protein>
<comment type="caution">
    <text evidence="1">The sequence shown here is derived from an EMBL/GenBank/DDBJ whole genome shotgun (WGS) entry which is preliminary data.</text>
</comment>
<dbReference type="EMBL" id="JADNRY010000066">
    <property type="protein sequence ID" value="KAF9067904.1"/>
    <property type="molecule type" value="Genomic_DNA"/>
</dbReference>
<keyword evidence="2" id="KW-1185">Reference proteome</keyword>
<dbReference type="Proteomes" id="UP000772434">
    <property type="component" value="Unassembled WGS sequence"/>
</dbReference>
<organism evidence="1 2">
    <name type="scientific">Rhodocollybia butyracea</name>
    <dbReference type="NCBI Taxonomy" id="206335"/>
    <lineage>
        <taxon>Eukaryota</taxon>
        <taxon>Fungi</taxon>
        <taxon>Dikarya</taxon>
        <taxon>Basidiomycota</taxon>
        <taxon>Agaricomycotina</taxon>
        <taxon>Agaricomycetes</taxon>
        <taxon>Agaricomycetidae</taxon>
        <taxon>Agaricales</taxon>
        <taxon>Marasmiineae</taxon>
        <taxon>Omphalotaceae</taxon>
        <taxon>Rhodocollybia</taxon>
    </lineage>
</organism>
<dbReference type="OrthoDB" id="2953222at2759"/>
<accession>A0A9P5PLA9</accession>
<evidence type="ECO:0000313" key="2">
    <source>
        <dbReference type="Proteomes" id="UP000772434"/>
    </source>
</evidence>
<sequence length="105" mass="12271">MELDYGEEGDDDAKGTKERKVDMEHLIGTEKMGWQQDNAFHLDEEPLTSTPFLDRLRTRPLSIDRYMLGRTPPECRLRALELVLEIILVSRKSWIHHIHTRSTPS</sequence>
<proteinExistence type="predicted"/>
<gene>
    <name evidence="1" type="ORF">BDP27DRAFT_1422348</name>
</gene>
<evidence type="ECO:0000313" key="1">
    <source>
        <dbReference type="EMBL" id="KAF9067904.1"/>
    </source>
</evidence>
<dbReference type="AlphaFoldDB" id="A0A9P5PLA9"/>
<reference evidence="1" key="1">
    <citation type="submission" date="2020-11" db="EMBL/GenBank/DDBJ databases">
        <authorList>
            <consortium name="DOE Joint Genome Institute"/>
            <person name="Ahrendt S."/>
            <person name="Riley R."/>
            <person name="Andreopoulos W."/>
            <person name="Labutti K."/>
            <person name="Pangilinan J."/>
            <person name="Ruiz-Duenas F.J."/>
            <person name="Barrasa J.M."/>
            <person name="Sanchez-Garcia M."/>
            <person name="Camarero S."/>
            <person name="Miyauchi S."/>
            <person name="Serrano A."/>
            <person name="Linde D."/>
            <person name="Babiker R."/>
            <person name="Drula E."/>
            <person name="Ayuso-Fernandez I."/>
            <person name="Pacheco R."/>
            <person name="Padilla G."/>
            <person name="Ferreira P."/>
            <person name="Barriuso J."/>
            <person name="Kellner H."/>
            <person name="Castanera R."/>
            <person name="Alfaro M."/>
            <person name="Ramirez L."/>
            <person name="Pisabarro A.G."/>
            <person name="Kuo A."/>
            <person name="Tritt A."/>
            <person name="Lipzen A."/>
            <person name="He G."/>
            <person name="Yan M."/>
            <person name="Ng V."/>
            <person name="Cullen D."/>
            <person name="Martin F."/>
            <person name="Rosso M.-N."/>
            <person name="Henrissat B."/>
            <person name="Hibbett D."/>
            <person name="Martinez A.T."/>
            <person name="Grigoriev I.V."/>
        </authorList>
    </citation>
    <scope>NUCLEOTIDE SEQUENCE</scope>
    <source>
        <strain evidence="1">AH 40177</strain>
    </source>
</reference>